<dbReference type="SUPFAM" id="SSF56059">
    <property type="entry name" value="Glutathione synthetase ATP-binding domain-like"/>
    <property type="match status" value="1"/>
</dbReference>
<keyword evidence="1" id="KW-0808">Transferase</keyword>
<dbReference type="HOGENOM" id="CLU_056705_0_1_6"/>
<gene>
    <name evidence="1" type="ORF">Achr_17920</name>
</gene>
<dbReference type="EMBL" id="CP010415">
    <property type="protein sequence ID" value="AJE21248.1"/>
    <property type="molecule type" value="Genomic_DNA"/>
</dbReference>
<keyword evidence="2" id="KW-1185">Reference proteome</keyword>
<proteinExistence type="predicted"/>
<evidence type="ECO:0000313" key="1">
    <source>
        <dbReference type="EMBL" id="AJE21248.1"/>
    </source>
</evidence>
<dbReference type="KEGG" id="acx:Achr_17920"/>
<evidence type="ECO:0000313" key="2">
    <source>
        <dbReference type="Proteomes" id="UP000068210"/>
    </source>
</evidence>
<sequence>MRKSLLKINMHNTQNRKMPSIKASLREVLPSKAIIFHRKAQKFLDLILPEPIFYQRRYFILHGKFCSFKEPRRFSEKIFHRMRYPCPIFSSLADKVSVRDYIEKTVGSQYLVPSYLVCEQVTVKTLETLPESFVMKANHSSGQIKIVTEKHREDLEILAQTANAWLKKDFSRVAREKHYSGIQPKIIFEKALLSNGRPPDDYKFNVFNSKPGKPPFVFIQVMKGRFEKVTQNLFLEDWSVAPFNRIEKKPSPDPHLLDPPKELPEMLDIAKRLAAPFGYLRVDFYLYDGKIYIGELTITPGGGGYRLSPPEWDLILGDRFGWPEKPPPA</sequence>
<dbReference type="Pfam" id="PF14305">
    <property type="entry name" value="ATPgrasp_TupA"/>
    <property type="match status" value="1"/>
</dbReference>
<dbReference type="STRING" id="1328314.Achr_17920"/>
<dbReference type="GO" id="GO:0016740">
    <property type="term" value="F:transferase activity"/>
    <property type="evidence" value="ECO:0007669"/>
    <property type="project" value="UniProtKB-KW"/>
</dbReference>
<accession>A0A0C4WHS8</accession>
<reference evidence="1 2" key="1">
    <citation type="journal article" date="2015" name="PLoS ONE">
        <title>Azotobacter Genomes: The Genome of Azotobacter chroococcum NCIMB 8003 (ATCC 4412).</title>
        <authorList>
            <person name="Robson R.L."/>
            <person name="Jones R."/>
            <person name="Robson R.M."/>
            <person name="Schwartz A."/>
            <person name="Richardson T.H."/>
        </authorList>
    </citation>
    <scope>NUCLEOTIDE SEQUENCE [LARGE SCALE GENOMIC DNA]</scope>
    <source>
        <strain evidence="1 2">NCIMB 8003</strain>
    </source>
</reference>
<dbReference type="InterPro" id="IPR029465">
    <property type="entry name" value="ATPgrasp_TupA"/>
</dbReference>
<protein>
    <submittedName>
        <fullName evidence="1">Glycosyltransferase</fullName>
    </submittedName>
</protein>
<organism evidence="1 2">
    <name type="scientific">Azotobacter chroococcum NCIMB 8003</name>
    <dbReference type="NCBI Taxonomy" id="1328314"/>
    <lineage>
        <taxon>Bacteria</taxon>
        <taxon>Pseudomonadati</taxon>
        <taxon>Pseudomonadota</taxon>
        <taxon>Gammaproteobacteria</taxon>
        <taxon>Pseudomonadales</taxon>
        <taxon>Pseudomonadaceae</taxon>
        <taxon>Azotobacter</taxon>
    </lineage>
</organism>
<name>A0A0C4WHS8_9GAMM</name>
<dbReference type="Proteomes" id="UP000068210">
    <property type="component" value="Chromosome"/>
</dbReference>
<dbReference type="AlphaFoldDB" id="A0A0C4WHS8"/>